<keyword evidence="1" id="KW-0812">Transmembrane</keyword>
<gene>
    <name evidence="2" type="ORF">UY83_C0003G0076</name>
</gene>
<name>A0A0G1XXS3_9BACT</name>
<comment type="caution">
    <text evidence="2">The sequence shown here is derived from an EMBL/GenBank/DDBJ whole genome shotgun (WGS) entry which is preliminary data.</text>
</comment>
<keyword evidence="1" id="KW-0472">Membrane</keyword>
<evidence type="ECO:0000313" key="2">
    <source>
        <dbReference type="EMBL" id="KKW35791.1"/>
    </source>
</evidence>
<organism evidence="2 3">
    <name type="scientific">Candidatus Adlerbacteria bacterium GW2011_GWA1_54_10</name>
    <dbReference type="NCBI Taxonomy" id="1618605"/>
    <lineage>
        <taxon>Bacteria</taxon>
        <taxon>Candidatus Adleribacteriota</taxon>
    </lineage>
</organism>
<protein>
    <submittedName>
        <fullName evidence="2">Uncharacterized protein</fullName>
    </submittedName>
</protein>
<reference evidence="2 3" key="1">
    <citation type="journal article" date="2015" name="Nature">
        <title>rRNA introns, odd ribosomes, and small enigmatic genomes across a large radiation of phyla.</title>
        <authorList>
            <person name="Brown C.T."/>
            <person name="Hug L.A."/>
            <person name="Thomas B.C."/>
            <person name="Sharon I."/>
            <person name="Castelle C.J."/>
            <person name="Singh A."/>
            <person name="Wilkins M.J."/>
            <person name="Williams K.H."/>
            <person name="Banfield J.F."/>
        </authorList>
    </citation>
    <scope>NUCLEOTIDE SEQUENCE [LARGE SCALE GENOMIC DNA]</scope>
</reference>
<dbReference type="Proteomes" id="UP000034740">
    <property type="component" value="Unassembled WGS sequence"/>
</dbReference>
<sequence length="57" mass="6471">MNFGGCDIIFMMERYFTKTFFRFFMGFVAIIALAFGVMYIAGSQLFQGPIDNVAAPR</sequence>
<keyword evidence="1" id="KW-1133">Transmembrane helix</keyword>
<dbReference type="AlphaFoldDB" id="A0A0G1XXS3"/>
<accession>A0A0G1XXS3</accession>
<proteinExistence type="predicted"/>
<dbReference type="EMBL" id="LCRO01000003">
    <property type="protein sequence ID" value="KKW35791.1"/>
    <property type="molecule type" value="Genomic_DNA"/>
</dbReference>
<feature type="transmembrane region" description="Helical" evidence="1">
    <location>
        <begin position="20"/>
        <end position="41"/>
    </location>
</feature>
<evidence type="ECO:0000313" key="3">
    <source>
        <dbReference type="Proteomes" id="UP000034740"/>
    </source>
</evidence>
<evidence type="ECO:0000256" key="1">
    <source>
        <dbReference type="SAM" id="Phobius"/>
    </source>
</evidence>